<accession>A0ABT3TWX0</accession>
<protein>
    <recommendedName>
        <fullName evidence="3">PE-PGRS family protein</fullName>
    </recommendedName>
</protein>
<gene>
    <name evidence="1" type="ORF">OFY01_17625</name>
</gene>
<dbReference type="EMBL" id="JAPHNL010000222">
    <property type="protein sequence ID" value="MCX3061548.1"/>
    <property type="molecule type" value="Genomic_DNA"/>
</dbReference>
<name>A0ABT3TWX0_9ACTN</name>
<evidence type="ECO:0000313" key="1">
    <source>
        <dbReference type="EMBL" id="MCX3061548.1"/>
    </source>
</evidence>
<organism evidence="1 2">
    <name type="scientific">Streptomyces beihaiensis</name>
    <dbReference type="NCBI Taxonomy" id="2984495"/>
    <lineage>
        <taxon>Bacteria</taxon>
        <taxon>Bacillati</taxon>
        <taxon>Actinomycetota</taxon>
        <taxon>Actinomycetes</taxon>
        <taxon>Kitasatosporales</taxon>
        <taxon>Streptomycetaceae</taxon>
        <taxon>Streptomyces</taxon>
    </lineage>
</organism>
<comment type="caution">
    <text evidence="1">The sequence shown here is derived from an EMBL/GenBank/DDBJ whole genome shotgun (WGS) entry which is preliminary data.</text>
</comment>
<sequence length="287" mass="31933">MSYTSIEIATGQHLKFEATRDGFRLWPAVDGAKLVLTLGTSVFPDLKEPLQIQVSGWLSVGTHPQTDLRDLCELTAADIHQPSVNGGRVELVGLVSNAQLRVIEELRRNKELWFSVEVRITYLERESELRMVSKKATLSFDIPISQWAKQLEKVSSAAYVEVLVPVTADPKLAKAAGRVRQARKLTQAGHAEEGIGETRKALERYRKAYRTWALTKTAAAKDAHDRTKEERWALLVEDAFSLLSGAAHDDPGTTDQFEWPDSEAVTLNALVAGLLTRLANDPEHRVL</sequence>
<keyword evidence="2" id="KW-1185">Reference proteome</keyword>
<evidence type="ECO:0000313" key="2">
    <source>
        <dbReference type="Proteomes" id="UP001163064"/>
    </source>
</evidence>
<evidence type="ECO:0008006" key="3">
    <source>
        <dbReference type="Google" id="ProtNLM"/>
    </source>
</evidence>
<dbReference type="RefSeq" id="WP_266600990.1">
    <property type="nucleotide sequence ID" value="NZ_JAPHNL010000222.1"/>
</dbReference>
<dbReference type="Proteomes" id="UP001163064">
    <property type="component" value="Unassembled WGS sequence"/>
</dbReference>
<proteinExistence type="predicted"/>
<reference evidence="1" key="1">
    <citation type="submission" date="2022-10" db="EMBL/GenBank/DDBJ databases">
        <title>Streptomyces beihaiensis sp. nov., a chitin degrading actinobacterium, isolated from shrimp pond soil.</title>
        <authorList>
            <person name="Xie J."/>
            <person name="Shen N."/>
        </authorList>
    </citation>
    <scope>NUCLEOTIDE SEQUENCE</scope>
    <source>
        <strain evidence="1">GXMU-J5</strain>
    </source>
</reference>